<feature type="transmembrane region" description="Helical" evidence="6">
    <location>
        <begin position="87"/>
        <end position="108"/>
    </location>
</feature>
<organism evidence="7 8">
    <name type="scientific">Capnocytophaga canimorsus</name>
    <dbReference type="NCBI Taxonomy" id="28188"/>
    <lineage>
        <taxon>Bacteria</taxon>
        <taxon>Pseudomonadati</taxon>
        <taxon>Bacteroidota</taxon>
        <taxon>Flavobacteriia</taxon>
        <taxon>Flavobacteriales</taxon>
        <taxon>Flavobacteriaceae</taxon>
        <taxon>Capnocytophaga</taxon>
    </lineage>
</organism>
<keyword evidence="3 6" id="KW-0812">Transmembrane</keyword>
<evidence type="ECO:0000313" key="7">
    <source>
        <dbReference type="EMBL" id="CEN51847.1"/>
    </source>
</evidence>
<dbReference type="AlphaFoldDB" id="A0A0B7IPA1"/>
<proteinExistence type="predicted"/>
<gene>
    <name evidence="7" type="ORF">CCAN11_2360040</name>
</gene>
<evidence type="ECO:0000313" key="8">
    <source>
        <dbReference type="Proteomes" id="UP000039370"/>
    </source>
</evidence>
<evidence type="ECO:0000256" key="3">
    <source>
        <dbReference type="ARBA" id="ARBA00022692"/>
    </source>
</evidence>
<dbReference type="InterPro" id="IPR001991">
    <property type="entry name" value="Na-dicarboxylate_symporter"/>
</dbReference>
<evidence type="ECO:0000256" key="6">
    <source>
        <dbReference type="SAM" id="Phobius"/>
    </source>
</evidence>
<comment type="subcellular location">
    <subcellularLocation>
        <location evidence="1">Membrane</location>
        <topology evidence="1">Multi-pass membrane protein</topology>
    </subcellularLocation>
</comment>
<reference evidence="8" key="1">
    <citation type="submission" date="2015-01" db="EMBL/GenBank/DDBJ databases">
        <authorList>
            <person name="MANFREDI Pablo"/>
        </authorList>
    </citation>
    <scope>NUCLEOTIDE SEQUENCE [LARGE SCALE GENOMIC DNA]</scope>
    <source>
        <strain evidence="8">Cc11</strain>
    </source>
</reference>
<accession>A0A0B7IPA1</accession>
<dbReference type="GO" id="GO:0016020">
    <property type="term" value="C:membrane"/>
    <property type="evidence" value="ECO:0007669"/>
    <property type="project" value="UniProtKB-SubCell"/>
</dbReference>
<keyword evidence="2" id="KW-0813">Transport</keyword>
<evidence type="ECO:0000256" key="4">
    <source>
        <dbReference type="ARBA" id="ARBA00022989"/>
    </source>
</evidence>
<keyword evidence="5 6" id="KW-0472">Membrane</keyword>
<sequence>MQSERKYKIYHNFIAFYEKILSCKRKKSFIINFVLLKYNWITLKITYEKIALYWQIIIGMILGVLLALLMLQFSWGKDWVLDYIKPFGVMFLNALKLIAVPLILASLIKGISDFEGHC</sequence>
<dbReference type="PRINTS" id="PR00173">
    <property type="entry name" value="EDTRNSPORT"/>
</dbReference>
<evidence type="ECO:0000256" key="2">
    <source>
        <dbReference type="ARBA" id="ARBA00022448"/>
    </source>
</evidence>
<dbReference type="Gene3D" id="1.10.3860.10">
    <property type="entry name" value="Sodium:dicarboxylate symporter"/>
    <property type="match status" value="1"/>
</dbReference>
<dbReference type="GO" id="GO:0015293">
    <property type="term" value="F:symporter activity"/>
    <property type="evidence" value="ECO:0007669"/>
    <property type="project" value="InterPro"/>
</dbReference>
<keyword evidence="4 6" id="KW-1133">Transmembrane helix</keyword>
<evidence type="ECO:0000256" key="1">
    <source>
        <dbReference type="ARBA" id="ARBA00004141"/>
    </source>
</evidence>
<name>A0A0B7IPA1_9FLAO</name>
<evidence type="ECO:0000256" key="5">
    <source>
        <dbReference type="ARBA" id="ARBA00023136"/>
    </source>
</evidence>
<dbReference type="Pfam" id="PF00375">
    <property type="entry name" value="SDF"/>
    <property type="match status" value="1"/>
</dbReference>
<dbReference type="EMBL" id="CDOK01000153">
    <property type="protein sequence ID" value="CEN51847.1"/>
    <property type="molecule type" value="Genomic_DNA"/>
</dbReference>
<dbReference type="SUPFAM" id="SSF118215">
    <property type="entry name" value="Proton glutamate symport protein"/>
    <property type="match status" value="1"/>
</dbReference>
<feature type="transmembrane region" description="Helical" evidence="6">
    <location>
        <begin position="53"/>
        <end position="75"/>
    </location>
</feature>
<dbReference type="InterPro" id="IPR036458">
    <property type="entry name" value="Na:dicarbo_symporter_sf"/>
</dbReference>
<protein>
    <submittedName>
        <fullName evidence="7">Uncharacterized protein</fullName>
    </submittedName>
</protein>
<dbReference type="Proteomes" id="UP000039370">
    <property type="component" value="Unassembled WGS sequence"/>
</dbReference>